<sequence length="81" mass="9078">MIERDRTARAVELERLLADSTGLAEAAFSLTGELIEGLVQRLPHELETLTRTASYGSWSNFFLREARGQVAVPITRSRCGW</sequence>
<keyword evidence="2" id="KW-1185">Reference proteome</keyword>
<dbReference type="Proteomes" id="UP000218505">
    <property type="component" value="Chromosome"/>
</dbReference>
<dbReference type="RefSeq" id="WP_096497140.1">
    <property type="nucleotide sequence ID" value="NZ_CP023445.1"/>
</dbReference>
<dbReference type="KEGG" id="apre:CNX65_32545"/>
<name>A0A290ZEM3_9PSEU</name>
<accession>A0A290ZEM3</accession>
<protein>
    <submittedName>
        <fullName evidence="1">Uncharacterized protein</fullName>
    </submittedName>
</protein>
<dbReference type="AlphaFoldDB" id="A0A290ZEM3"/>
<organism evidence="1 2">
    <name type="scientific">Actinosynnema pretiosum</name>
    <dbReference type="NCBI Taxonomy" id="42197"/>
    <lineage>
        <taxon>Bacteria</taxon>
        <taxon>Bacillati</taxon>
        <taxon>Actinomycetota</taxon>
        <taxon>Actinomycetes</taxon>
        <taxon>Pseudonocardiales</taxon>
        <taxon>Pseudonocardiaceae</taxon>
        <taxon>Actinosynnema</taxon>
    </lineage>
</organism>
<gene>
    <name evidence="1" type="ORF">CNX65_32545</name>
</gene>
<proteinExistence type="predicted"/>
<evidence type="ECO:0000313" key="1">
    <source>
        <dbReference type="EMBL" id="ATE57457.1"/>
    </source>
</evidence>
<evidence type="ECO:0000313" key="2">
    <source>
        <dbReference type="Proteomes" id="UP000218505"/>
    </source>
</evidence>
<dbReference type="EMBL" id="CP023445">
    <property type="protein sequence ID" value="ATE57457.1"/>
    <property type="molecule type" value="Genomic_DNA"/>
</dbReference>
<reference evidence="1" key="1">
    <citation type="submission" date="2017-09" db="EMBL/GenBank/DDBJ databases">
        <title>Complete Genome Sequence of ansamitocin-producing Bacterium Actinosynnema pretiosum X47.</title>
        <authorList>
            <person name="Cao G."/>
            <person name="Zong G."/>
            <person name="Zhong C."/>
            <person name="Fu J."/>
        </authorList>
    </citation>
    <scope>NUCLEOTIDE SEQUENCE [LARGE SCALE GENOMIC DNA]</scope>
    <source>
        <strain evidence="1">X47</strain>
    </source>
</reference>